<dbReference type="AlphaFoldDB" id="A0A1Y1XG67"/>
<evidence type="ECO:0000259" key="2">
    <source>
        <dbReference type="PROSITE" id="PS50011"/>
    </source>
</evidence>
<reference evidence="3 4" key="2">
    <citation type="submission" date="2016-08" db="EMBL/GenBank/DDBJ databases">
        <title>Pervasive Adenine N6-methylation of Active Genes in Fungi.</title>
        <authorList>
            <consortium name="DOE Joint Genome Institute"/>
            <person name="Mondo S.J."/>
            <person name="Dannebaum R.O."/>
            <person name="Kuo R.C."/>
            <person name="Labutti K."/>
            <person name="Haridas S."/>
            <person name="Kuo A."/>
            <person name="Salamov A."/>
            <person name="Ahrendt S.R."/>
            <person name="Lipzen A."/>
            <person name="Sullivan W."/>
            <person name="Andreopoulos W.B."/>
            <person name="Clum A."/>
            <person name="Lindquist E."/>
            <person name="Daum C."/>
            <person name="Ramamoorthy G.K."/>
            <person name="Gryganskyi A."/>
            <person name="Culley D."/>
            <person name="Magnuson J.K."/>
            <person name="James T.Y."/>
            <person name="O'Malley M.A."/>
            <person name="Stajich J.E."/>
            <person name="Spatafora J.W."/>
            <person name="Visel A."/>
            <person name="Grigoriev I.V."/>
        </authorList>
    </citation>
    <scope>NUCLEOTIDE SEQUENCE [LARGE SCALE GENOMIC DNA]</scope>
    <source>
        <strain evidence="3 4">S4</strain>
    </source>
</reference>
<evidence type="ECO:0000256" key="1">
    <source>
        <dbReference type="SAM" id="MobiDB-lite"/>
    </source>
</evidence>
<organism evidence="3 4">
    <name type="scientific">Anaeromyces robustus</name>
    <dbReference type="NCBI Taxonomy" id="1754192"/>
    <lineage>
        <taxon>Eukaryota</taxon>
        <taxon>Fungi</taxon>
        <taxon>Fungi incertae sedis</taxon>
        <taxon>Chytridiomycota</taxon>
        <taxon>Chytridiomycota incertae sedis</taxon>
        <taxon>Neocallimastigomycetes</taxon>
        <taxon>Neocallimastigales</taxon>
        <taxon>Neocallimastigaceae</taxon>
        <taxon>Anaeromyces</taxon>
    </lineage>
</organism>
<dbReference type="GO" id="GO:0044773">
    <property type="term" value="P:mitotic DNA damage checkpoint signaling"/>
    <property type="evidence" value="ECO:0007669"/>
    <property type="project" value="TreeGrafter"/>
</dbReference>
<reference evidence="3 4" key="1">
    <citation type="submission" date="2016-08" db="EMBL/GenBank/DDBJ databases">
        <title>A Parts List for Fungal Cellulosomes Revealed by Comparative Genomics.</title>
        <authorList>
            <consortium name="DOE Joint Genome Institute"/>
            <person name="Haitjema C.H."/>
            <person name="Gilmore S.P."/>
            <person name="Henske J.K."/>
            <person name="Solomon K.V."/>
            <person name="De Groot R."/>
            <person name="Kuo A."/>
            <person name="Mondo S.J."/>
            <person name="Salamov A.A."/>
            <person name="Labutti K."/>
            <person name="Zhao Z."/>
            <person name="Chiniquy J."/>
            <person name="Barry K."/>
            <person name="Brewer H.M."/>
            <person name="Purvine S.O."/>
            <person name="Wright A.T."/>
            <person name="Boxma B."/>
            <person name="Van Alen T."/>
            <person name="Hackstein J.H."/>
            <person name="Baker S.E."/>
            <person name="Grigoriev I.V."/>
            <person name="O'Malley M.A."/>
        </authorList>
    </citation>
    <scope>NUCLEOTIDE SEQUENCE [LARGE SCALE GENOMIC DNA]</scope>
    <source>
        <strain evidence="3 4">S4</strain>
    </source>
</reference>
<dbReference type="Pfam" id="PF00069">
    <property type="entry name" value="Pkinase"/>
    <property type="match status" value="1"/>
</dbReference>
<evidence type="ECO:0000313" key="3">
    <source>
        <dbReference type="EMBL" id="ORX84692.1"/>
    </source>
</evidence>
<gene>
    <name evidence="3" type="ORF">BCR32DRAFT_291150</name>
</gene>
<dbReference type="InterPro" id="IPR000719">
    <property type="entry name" value="Prot_kinase_dom"/>
</dbReference>
<proteinExistence type="predicted"/>
<dbReference type="GO" id="GO:0005737">
    <property type="term" value="C:cytoplasm"/>
    <property type="evidence" value="ECO:0007669"/>
    <property type="project" value="TreeGrafter"/>
</dbReference>
<keyword evidence="4" id="KW-1185">Reference proteome</keyword>
<dbReference type="PROSITE" id="PS50011">
    <property type="entry name" value="PROTEIN_KINASE_DOM"/>
    <property type="match status" value="1"/>
</dbReference>
<accession>A0A1Y1XG67</accession>
<feature type="region of interest" description="Disordered" evidence="1">
    <location>
        <begin position="266"/>
        <end position="336"/>
    </location>
</feature>
<dbReference type="PANTHER" id="PTHR44167:SF24">
    <property type="entry name" value="SERINE_THREONINE-PROTEIN KINASE CHK2"/>
    <property type="match status" value="1"/>
</dbReference>
<dbReference type="PANTHER" id="PTHR44167">
    <property type="entry name" value="OVARIAN-SPECIFIC SERINE/THREONINE-PROTEIN KINASE LOK-RELATED"/>
    <property type="match status" value="1"/>
</dbReference>
<dbReference type="GO" id="GO:0005524">
    <property type="term" value="F:ATP binding"/>
    <property type="evidence" value="ECO:0007669"/>
    <property type="project" value="InterPro"/>
</dbReference>
<protein>
    <recommendedName>
        <fullName evidence="2">Protein kinase domain-containing protein</fullName>
    </recommendedName>
</protein>
<name>A0A1Y1XG67_9FUNG</name>
<dbReference type="STRING" id="1754192.A0A1Y1XG67"/>
<comment type="caution">
    <text evidence="3">The sequence shown here is derived from an EMBL/GenBank/DDBJ whole genome shotgun (WGS) entry which is preliminary data.</text>
</comment>
<dbReference type="GO" id="GO:0004674">
    <property type="term" value="F:protein serine/threonine kinase activity"/>
    <property type="evidence" value="ECO:0007669"/>
    <property type="project" value="TreeGrafter"/>
</dbReference>
<dbReference type="Gene3D" id="1.10.510.10">
    <property type="entry name" value="Transferase(Phosphotransferase) domain 1"/>
    <property type="match status" value="1"/>
</dbReference>
<dbReference type="Proteomes" id="UP000193944">
    <property type="component" value="Unassembled WGS sequence"/>
</dbReference>
<sequence>MPILSGIFKSNEKNTNQVASELSNENIKTVLVDDLNSVYIKEKKLSNNNREPKEKSKEEKALLTELISLSKSKKSSTCFQLHSYDNVYIRRVIHPIKEEPPTKLERRKSLKNDFFKNLRINTILSNIKGSLNSAPVKEDNDSSKNNNYINNNNNNDNKNLLKNGPKTAAVGGIGHEKSFDYEKFKIEEKNENEEKEDDDDDIKKINHNKLYSNQSTNNCNISNNSFNSSNNIISYSSSYIGLKNEQNQSLNTLSKESLKSLKNISSTPSVFSSNEHNINSTNSNNNVNNDDDDNKRINDNNNNHNVTFYSDDQLQKKKSNKKDLTIDTSQNIKDSNNKKKNLLSSIITPSSKSLPWIKEKKKNKKKETVSANVVNNENDITTPLIDTKSQSRSVPCTGISLNSSSNLNTSNTILPVNGSSDYFQSDIDENAILTPSTAITTPSTANSSTSESSSKISKKKKIHFSKEGLIIGNAEATDVRIISKMYNEDKDDFHKRMEFDFICTELRKNKSDNHYFYNPTDLIYNNSKAFFFYRPTITIGSLKDILKNSKGFKDEMDIYIEEMLCTFKKLVDAVHWLNVNYQVVHRRIEPNRILFDTSGQFKLTGLEWAFHLNNHDSINVQEEYNFHNSLVHVLNNLEKNDPIFFAPELCELNSDYFSKLSTKIDVYSCGMILAAMLFGYSNLSTITVEHEQEKRYSLNNNFNTKNDVKLNKYGHLIPDIIYQMIQWKPYERISFKEIIATDWFKNISICTMSNESTSNLNLNVTNDEIIHTHLNIPGRKCKSSTE</sequence>
<feature type="compositionally biased region" description="Low complexity" evidence="1">
    <location>
        <begin position="272"/>
        <end position="288"/>
    </location>
</feature>
<dbReference type="GO" id="GO:0005634">
    <property type="term" value="C:nucleus"/>
    <property type="evidence" value="ECO:0007669"/>
    <property type="project" value="TreeGrafter"/>
</dbReference>
<dbReference type="SMART" id="SM00220">
    <property type="entry name" value="S_TKc"/>
    <property type="match status" value="1"/>
</dbReference>
<dbReference type="InterPro" id="IPR011009">
    <property type="entry name" value="Kinase-like_dom_sf"/>
</dbReference>
<feature type="domain" description="Protein kinase" evidence="2">
    <location>
        <begin position="456"/>
        <end position="744"/>
    </location>
</feature>
<evidence type="ECO:0000313" key="4">
    <source>
        <dbReference type="Proteomes" id="UP000193944"/>
    </source>
</evidence>
<dbReference type="SUPFAM" id="SSF56112">
    <property type="entry name" value="Protein kinase-like (PK-like)"/>
    <property type="match status" value="1"/>
</dbReference>
<dbReference type="OrthoDB" id="79687at2759"/>
<dbReference type="EMBL" id="MCFG01000047">
    <property type="protein sequence ID" value="ORX84692.1"/>
    <property type="molecule type" value="Genomic_DNA"/>
</dbReference>